<feature type="domain" description="N-acetyltransferase" evidence="2">
    <location>
        <begin position="9"/>
        <end position="177"/>
    </location>
</feature>
<gene>
    <name evidence="3" type="ORF">SAMN05877838_1857</name>
</gene>
<dbReference type="GO" id="GO:0016410">
    <property type="term" value="F:N-acyltransferase activity"/>
    <property type="evidence" value="ECO:0007669"/>
    <property type="project" value="TreeGrafter"/>
</dbReference>
<dbReference type="InterPro" id="IPR016181">
    <property type="entry name" value="Acyl_CoA_acyltransferase"/>
</dbReference>
<dbReference type="RefSeq" id="WP_244577834.1">
    <property type="nucleotide sequence ID" value="NZ_OCPC01000002.1"/>
</dbReference>
<reference evidence="4" key="1">
    <citation type="submission" date="2017-08" db="EMBL/GenBank/DDBJ databases">
        <authorList>
            <person name="Varghese N."/>
            <person name="Submissions S."/>
        </authorList>
    </citation>
    <scope>NUCLEOTIDE SEQUENCE [LARGE SCALE GENOMIC DNA]</scope>
    <source>
        <strain evidence="4">KCTC 23107</strain>
    </source>
</reference>
<dbReference type="SUPFAM" id="SSF55729">
    <property type="entry name" value="Acyl-CoA N-acyltransferases (Nat)"/>
    <property type="match status" value="1"/>
</dbReference>
<evidence type="ECO:0000259" key="2">
    <source>
        <dbReference type="PROSITE" id="PS51186"/>
    </source>
</evidence>
<keyword evidence="4" id="KW-1185">Reference proteome</keyword>
<evidence type="ECO:0000313" key="3">
    <source>
        <dbReference type="EMBL" id="SOE16971.1"/>
    </source>
</evidence>
<dbReference type="AlphaFoldDB" id="A0A286IA78"/>
<sequence length="187" mass="21053">MSSIEAARIGFRPVTQDDYPLLRGWLESPHWQEWWGDPASELGYICDMVEGRDSTKPFLFLLDGMPAGYIQVWFIADHLKEPWLSEAPWISEVPADSVGVDIGIGSETQLSRGLGSTVVRLFVERLRAEGHTTILIDPSVKNRRAIRAYEKAGFRKWIVSRESSGQDETLIMRYAPDGTADQNGVDQ</sequence>
<name>A0A286IA78_9HYPH</name>
<dbReference type="Pfam" id="PF13523">
    <property type="entry name" value="Acetyltransf_8"/>
    <property type="match status" value="1"/>
</dbReference>
<keyword evidence="1" id="KW-0046">Antibiotic resistance</keyword>
<accession>A0A286IA78</accession>
<dbReference type="GO" id="GO:0046677">
    <property type="term" value="P:response to antibiotic"/>
    <property type="evidence" value="ECO:0007669"/>
    <property type="project" value="UniProtKB-KW"/>
</dbReference>
<proteinExistence type="predicted"/>
<keyword evidence="3" id="KW-0808">Transferase</keyword>
<evidence type="ECO:0000313" key="4">
    <source>
        <dbReference type="Proteomes" id="UP000219465"/>
    </source>
</evidence>
<dbReference type="InterPro" id="IPR000182">
    <property type="entry name" value="GNAT_dom"/>
</dbReference>
<protein>
    <submittedName>
        <fullName evidence="3">Aminoglycoside 6'-N-acetyltransferase</fullName>
    </submittedName>
</protein>
<dbReference type="Gene3D" id="3.40.630.30">
    <property type="match status" value="1"/>
</dbReference>
<dbReference type="EMBL" id="OCPC01000002">
    <property type="protein sequence ID" value="SOE16971.1"/>
    <property type="molecule type" value="Genomic_DNA"/>
</dbReference>
<dbReference type="Proteomes" id="UP000219465">
    <property type="component" value="Unassembled WGS sequence"/>
</dbReference>
<dbReference type="PROSITE" id="PS51186">
    <property type="entry name" value="GNAT"/>
    <property type="match status" value="1"/>
</dbReference>
<dbReference type="PANTHER" id="PTHR31438:SF1">
    <property type="entry name" value="LYSINE N-ACYLTRANSFERASE C17G9.06C-RELATED"/>
    <property type="match status" value="1"/>
</dbReference>
<evidence type="ECO:0000256" key="1">
    <source>
        <dbReference type="ARBA" id="ARBA00023251"/>
    </source>
</evidence>
<organism evidence="3 4">
    <name type="scientific">Hoeflea halophila</name>
    <dbReference type="NCBI Taxonomy" id="714899"/>
    <lineage>
        <taxon>Bacteria</taxon>
        <taxon>Pseudomonadati</taxon>
        <taxon>Pseudomonadota</taxon>
        <taxon>Alphaproteobacteria</taxon>
        <taxon>Hyphomicrobiales</taxon>
        <taxon>Rhizobiaceae</taxon>
        <taxon>Hoeflea</taxon>
    </lineage>
</organism>
<dbReference type="PANTHER" id="PTHR31438">
    <property type="entry name" value="LYSINE N-ACYLTRANSFERASE C17G9.06C-RELATED"/>
    <property type="match status" value="1"/>
</dbReference>